<proteinExistence type="predicted"/>
<dbReference type="SUPFAM" id="SSF53098">
    <property type="entry name" value="Ribonuclease H-like"/>
    <property type="match status" value="1"/>
</dbReference>
<evidence type="ECO:0000259" key="4">
    <source>
        <dbReference type="SMART" id="SM00479"/>
    </source>
</evidence>
<evidence type="ECO:0000256" key="2">
    <source>
        <dbReference type="ARBA" id="ARBA00022801"/>
    </source>
</evidence>
<dbReference type="GO" id="GO:0003676">
    <property type="term" value="F:nucleic acid binding"/>
    <property type="evidence" value="ECO:0007669"/>
    <property type="project" value="InterPro"/>
</dbReference>
<gene>
    <name evidence="5" type="ORF">AB0763_11825</name>
</gene>
<dbReference type="SMART" id="SM00479">
    <property type="entry name" value="EXOIII"/>
    <property type="match status" value="1"/>
</dbReference>
<dbReference type="Pfam" id="PF00929">
    <property type="entry name" value="RNase_T"/>
    <property type="match status" value="1"/>
</dbReference>
<dbReference type="CDD" id="cd06127">
    <property type="entry name" value="DEDDh"/>
    <property type="match status" value="1"/>
</dbReference>
<dbReference type="InterPro" id="IPR012337">
    <property type="entry name" value="RNaseH-like_sf"/>
</dbReference>
<dbReference type="Gene3D" id="3.30.420.10">
    <property type="entry name" value="Ribonuclease H-like superfamily/Ribonuclease H"/>
    <property type="match status" value="1"/>
</dbReference>
<dbReference type="EMBL" id="CP162601">
    <property type="protein sequence ID" value="XDK24842.1"/>
    <property type="molecule type" value="Genomic_DNA"/>
</dbReference>
<evidence type="ECO:0000256" key="3">
    <source>
        <dbReference type="ARBA" id="ARBA00022839"/>
    </source>
</evidence>
<dbReference type="InterPro" id="IPR013520">
    <property type="entry name" value="Ribonucl_H"/>
</dbReference>
<organism evidence="5">
    <name type="scientific">Vibrio sp. HB236076</name>
    <dbReference type="NCBI Taxonomy" id="3232307"/>
    <lineage>
        <taxon>Bacteria</taxon>
        <taxon>Pseudomonadati</taxon>
        <taxon>Pseudomonadota</taxon>
        <taxon>Gammaproteobacteria</taxon>
        <taxon>Vibrionales</taxon>
        <taxon>Vibrionaceae</taxon>
        <taxon>Vibrio</taxon>
    </lineage>
</organism>
<evidence type="ECO:0000313" key="5">
    <source>
        <dbReference type="EMBL" id="XDK24842.1"/>
    </source>
</evidence>
<dbReference type="GO" id="GO:0005829">
    <property type="term" value="C:cytosol"/>
    <property type="evidence" value="ECO:0007669"/>
    <property type="project" value="TreeGrafter"/>
</dbReference>
<dbReference type="PANTHER" id="PTHR30231">
    <property type="entry name" value="DNA POLYMERASE III SUBUNIT EPSILON"/>
    <property type="match status" value="1"/>
</dbReference>
<feature type="domain" description="Exonuclease" evidence="4">
    <location>
        <begin position="64"/>
        <end position="239"/>
    </location>
</feature>
<name>A0AB39HDU3_9VIBR</name>
<accession>A0AB39HDU3</accession>
<dbReference type="AlphaFoldDB" id="A0AB39HDU3"/>
<sequence>MINWHRWWSSSPLSRYQRKRKQWAERVAASRSEQARQAYPWPESVNAMLCEPSIDSHTPCHALDYLVFDIECSGLDAEKDTILSIGWLSIEQQSIKLNSAQHYYITPDAPSAMDKDAVAIHQIMPKHLQQGIAIETAFQRLFDAAQGKVLVVHGKCVEVAFMAQFFARYYQTPLPPFYWLDTLTMEKNSLQAKGDFQQGVTLSEVRQRHGLPPYPEHHALSDALATAELWLAQMHRRDRQSPVTFGEVFAVSEKPPRREALF</sequence>
<dbReference type="InterPro" id="IPR036397">
    <property type="entry name" value="RNaseH_sf"/>
</dbReference>
<evidence type="ECO:0000256" key="1">
    <source>
        <dbReference type="ARBA" id="ARBA00022722"/>
    </source>
</evidence>
<keyword evidence="2" id="KW-0378">Hydrolase</keyword>
<protein>
    <submittedName>
        <fullName evidence="5">Exonuclease domain-containing protein</fullName>
    </submittedName>
</protein>
<dbReference type="GO" id="GO:0008408">
    <property type="term" value="F:3'-5' exonuclease activity"/>
    <property type="evidence" value="ECO:0007669"/>
    <property type="project" value="TreeGrafter"/>
</dbReference>
<dbReference type="KEGG" id="vih:AB0763_11825"/>
<keyword evidence="1" id="KW-0540">Nuclease</keyword>
<keyword evidence="3 5" id="KW-0269">Exonuclease</keyword>
<dbReference type="RefSeq" id="WP_306101973.1">
    <property type="nucleotide sequence ID" value="NZ_CP162601.1"/>
</dbReference>
<dbReference type="GO" id="GO:0006259">
    <property type="term" value="P:DNA metabolic process"/>
    <property type="evidence" value="ECO:0007669"/>
    <property type="project" value="UniProtKB-ARBA"/>
</dbReference>
<reference evidence="5" key="1">
    <citation type="submission" date="2024-07" db="EMBL/GenBank/DDBJ databases">
        <title>Genome Analysis of a Potential Novel Vibrio Species Secreting pH- and Thermo-stable Alginate Lyase and its Application in Producing Alginate Oligosaccharides.</title>
        <authorList>
            <person name="Huang H."/>
            <person name="Bao K."/>
        </authorList>
    </citation>
    <scope>NUCLEOTIDE SEQUENCE</scope>
    <source>
        <strain evidence="5">HB236076</strain>
    </source>
</reference>
<dbReference type="PANTHER" id="PTHR30231:SF4">
    <property type="entry name" value="PROTEIN NEN2"/>
    <property type="match status" value="1"/>
</dbReference>